<dbReference type="Gramene" id="EOY21952">
    <property type="protein sequence ID" value="EOY21952"/>
    <property type="gene ID" value="TCM_014120"/>
</dbReference>
<dbReference type="PANTHER" id="PTHR32054">
    <property type="entry name" value="HEAVY CHAIN, PUTATIVE, EXPRESSED-RELATED-RELATED"/>
    <property type="match status" value="1"/>
</dbReference>
<feature type="coiled-coil region" evidence="3">
    <location>
        <begin position="332"/>
        <end position="450"/>
    </location>
</feature>
<feature type="coiled-coil region" evidence="3">
    <location>
        <begin position="238"/>
        <end position="303"/>
    </location>
</feature>
<dbReference type="HOGENOM" id="CLU_031158_0_0_1"/>
<dbReference type="InterPro" id="IPR008545">
    <property type="entry name" value="Web"/>
</dbReference>
<organism evidence="5 6">
    <name type="scientific">Theobroma cacao</name>
    <name type="common">Cacao</name>
    <name type="synonym">Cocoa</name>
    <dbReference type="NCBI Taxonomy" id="3641"/>
    <lineage>
        <taxon>Eukaryota</taxon>
        <taxon>Viridiplantae</taxon>
        <taxon>Streptophyta</taxon>
        <taxon>Embryophyta</taxon>
        <taxon>Tracheophyta</taxon>
        <taxon>Spermatophyta</taxon>
        <taxon>Magnoliopsida</taxon>
        <taxon>eudicotyledons</taxon>
        <taxon>Gunneridae</taxon>
        <taxon>Pentapetalae</taxon>
        <taxon>rosids</taxon>
        <taxon>malvids</taxon>
        <taxon>Malvales</taxon>
        <taxon>Malvaceae</taxon>
        <taxon>Byttnerioideae</taxon>
        <taxon>Theobroma</taxon>
    </lineage>
</organism>
<keyword evidence="6" id="KW-1185">Reference proteome</keyword>
<dbReference type="Pfam" id="PF05701">
    <property type="entry name" value="WEMBL"/>
    <property type="match status" value="1"/>
</dbReference>
<proteinExistence type="inferred from homology"/>
<protein>
    <submittedName>
        <fullName evidence="5">Uncharacterized protein</fullName>
    </submittedName>
</protein>
<keyword evidence="2 3" id="KW-0175">Coiled coil</keyword>
<dbReference type="InParanoid" id="A0A061FYJ0"/>
<comment type="similarity">
    <text evidence="1">Belongs to the WEB family.</text>
</comment>
<dbReference type="STRING" id="3641.A0A061FYJ0"/>
<evidence type="ECO:0000256" key="1">
    <source>
        <dbReference type="ARBA" id="ARBA00005485"/>
    </source>
</evidence>
<dbReference type="OMA" id="WDQSGYI"/>
<dbReference type="GO" id="GO:0009903">
    <property type="term" value="P:chloroplast avoidance movement"/>
    <property type="evidence" value="ECO:0000318"/>
    <property type="project" value="GO_Central"/>
</dbReference>
<sequence length="615" mass="69301">MFPGNSVPGNSRSSSVFSGLQFFAWKGNMGEIDTKPIEPVQVALSLFGENDQSKRRSSSSASGVEKEKDIEDLEKELANYRLQLEAKDFAYMQTLLQLEHYKKTTEEFSVLLKNSELERDRYIEECNEVKNQIDELESKMKGMVDQLSETAKVREPLSHVLNELKVTQAALLNMETELAAAKDSELKAMTQAELMETSANMEKEKSEELLDHILELHDSVLISKLAATEAEEEKCRIASEKDAEIESLKATAFQAQEQVEDLRKQLETIEELENQLLSKSAYIDSLQAELKQVTNILGSMENATSDGGIDLNQIKQDLEFKERKISDQAFYIEALETELNRLKLELKNANEEVRSLNCNVEALKSDLEKLEIEMDEVGEKDNDSQVELAMLKAELHKGRSKIAAAEAAEARDLSVKSGLHLAVQQLAVEAEEAKKEYHKLKQEVEAEGCDNSTLNHEAEKSPQGALVSHIDDQRDKSVNHITISIEEYNILIQKADKTDQLSNSKSLAEDSKQLSTESENKNEVEFLKKELEVAMVKIGLFRNRAEQAATRAEAAEKAKATLEDQLRMWQEQKQRRKAALAALREESAPKQFSPPTIEKLPTKNQPLGKVLNIKF</sequence>
<evidence type="ECO:0000313" key="6">
    <source>
        <dbReference type="Proteomes" id="UP000026915"/>
    </source>
</evidence>
<evidence type="ECO:0000256" key="4">
    <source>
        <dbReference type="SAM" id="MobiDB-lite"/>
    </source>
</evidence>
<gene>
    <name evidence="5" type="ORF">TCM_014120</name>
</gene>
<evidence type="ECO:0000313" key="5">
    <source>
        <dbReference type="EMBL" id="EOY21952.1"/>
    </source>
</evidence>
<dbReference type="EMBL" id="CM001881">
    <property type="protein sequence ID" value="EOY21952.1"/>
    <property type="molecule type" value="Genomic_DNA"/>
</dbReference>
<evidence type="ECO:0000256" key="3">
    <source>
        <dbReference type="SAM" id="Coils"/>
    </source>
</evidence>
<dbReference type="AlphaFoldDB" id="A0A061FYJ0"/>
<reference evidence="5 6" key="1">
    <citation type="journal article" date="2013" name="Genome Biol.">
        <title>The genome sequence of the most widely cultivated cacao type and its use to identify candidate genes regulating pod color.</title>
        <authorList>
            <person name="Motamayor J.C."/>
            <person name="Mockaitis K."/>
            <person name="Schmutz J."/>
            <person name="Haiminen N."/>
            <person name="Iii D.L."/>
            <person name="Cornejo O."/>
            <person name="Findley S.D."/>
            <person name="Zheng P."/>
            <person name="Utro F."/>
            <person name="Royaert S."/>
            <person name="Saski C."/>
            <person name="Jenkins J."/>
            <person name="Podicheti R."/>
            <person name="Zhao M."/>
            <person name="Scheffler B.E."/>
            <person name="Stack J.C."/>
            <person name="Feltus F.A."/>
            <person name="Mustiga G.M."/>
            <person name="Amores F."/>
            <person name="Phillips W."/>
            <person name="Marelli J.P."/>
            <person name="May G.D."/>
            <person name="Shapiro H."/>
            <person name="Ma J."/>
            <person name="Bustamante C.D."/>
            <person name="Schnell R.J."/>
            <person name="Main D."/>
            <person name="Gilbert D."/>
            <person name="Parida L."/>
            <person name="Kuhn D.N."/>
        </authorList>
    </citation>
    <scope>NUCLEOTIDE SEQUENCE [LARGE SCALE GENOMIC DNA]</scope>
    <source>
        <strain evidence="6">cv. Matina 1-6</strain>
    </source>
</reference>
<feature type="region of interest" description="Disordered" evidence="4">
    <location>
        <begin position="582"/>
        <end position="604"/>
    </location>
</feature>
<dbReference type="eggNOG" id="ENOG502QWB1">
    <property type="taxonomic scope" value="Eukaryota"/>
</dbReference>
<dbReference type="GO" id="GO:0005829">
    <property type="term" value="C:cytosol"/>
    <property type="evidence" value="ECO:0000318"/>
    <property type="project" value="GO_Central"/>
</dbReference>
<dbReference type="GO" id="GO:0009904">
    <property type="term" value="P:chloroplast accumulation movement"/>
    <property type="evidence" value="ECO:0000318"/>
    <property type="project" value="GO_Central"/>
</dbReference>
<dbReference type="Proteomes" id="UP000026915">
    <property type="component" value="Chromosome 3"/>
</dbReference>
<dbReference type="PANTHER" id="PTHR32054:SF17">
    <property type="entry name" value="EXPRESSED PROTEIN"/>
    <property type="match status" value="1"/>
</dbReference>
<accession>A0A061FYJ0</accession>
<name>A0A061FYJ0_THECC</name>
<feature type="compositionally biased region" description="Basic and acidic residues" evidence="4">
    <location>
        <begin position="507"/>
        <end position="521"/>
    </location>
</feature>
<feature type="region of interest" description="Disordered" evidence="4">
    <location>
        <begin position="499"/>
        <end position="521"/>
    </location>
</feature>
<feature type="coiled-coil region" evidence="3">
    <location>
        <begin position="63"/>
        <end position="146"/>
    </location>
</feature>
<evidence type="ECO:0000256" key="2">
    <source>
        <dbReference type="ARBA" id="ARBA00023054"/>
    </source>
</evidence>